<dbReference type="PROSITE" id="PS00166">
    <property type="entry name" value="ENOYL_COA_HYDRATASE"/>
    <property type="match status" value="1"/>
</dbReference>
<evidence type="ECO:0000256" key="1">
    <source>
        <dbReference type="ARBA" id="ARBA00005254"/>
    </source>
</evidence>
<dbReference type="RefSeq" id="WP_408159425.1">
    <property type="nucleotide sequence ID" value="NZ_JAQQFM010000008.1"/>
</dbReference>
<comment type="similarity">
    <text evidence="1 2">Belongs to the enoyl-CoA hydratase/isomerase family.</text>
</comment>
<dbReference type="CDD" id="cd06558">
    <property type="entry name" value="crotonase-like"/>
    <property type="match status" value="1"/>
</dbReference>
<dbReference type="InterPro" id="IPR029045">
    <property type="entry name" value="ClpP/crotonase-like_dom_sf"/>
</dbReference>
<dbReference type="InterPro" id="IPR001753">
    <property type="entry name" value="Enoyl-CoA_hydra/iso"/>
</dbReference>
<reference evidence="3 4" key="1">
    <citation type="journal article" date="2024" name="Chem. Sci.">
        <title>Discovery of megapolipeptins by genome mining of a Burkholderiales bacteria collection.</title>
        <authorList>
            <person name="Paulo B.S."/>
            <person name="Recchia M.J.J."/>
            <person name="Lee S."/>
            <person name="Fergusson C.H."/>
            <person name="Romanowski S.B."/>
            <person name="Hernandez A."/>
            <person name="Krull N."/>
            <person name="Liu D.Y."/>
            <person name="Cavanagh H."/>
            <person name="Bos A."/>
            <person name="Gray C.A."/>
            <person name="Murphy B.T."/>
            <person name="Linington R.G."/>
            <person name="Eustaquio A.S."/>
        </authorList>
    </citation>
    <scope>NUCLEOTIDE SEQUENCE [LARGE SCALE GENOMIC DNA]</scope>
    <source>
        <strain evidence="3 4">RL21-008-BIB-A</strain>
    </source>
</reference>
<proteinExistence type="inferred from homology"/>
<dbReference type="Pfam" id="PF00378">
    <property type="entry name" value="ECH_1"/>
    <property type="match status" value="1"/>
</dbReference>
<sequence length="261" mass="27745">MSTDFVLCSISAGIATLTLNNPPMNVVTLGLTQALGQALVQLEADDAVRAVVLTGAGSRAFCAGSDVSEFADMMAPGQIVPKKLQRQNEVFVQLDRFPKPTIAAINGLAYGGGLEIALCCDLIVVEERSRLALPEIKLGVFPSSGGTFRTARRIGEGRAKELIFLGEPVDARTALDWGLVNRVAADGESLAVAQGLARTLVQRPRMALRLAKSVIDLAFEVSEEEALKASFIASDQAFSSAESKEGVRAFFAKESPDFSKI</sequence>
<accession>A0ABW9AD21</accession>
<name>A0ABW9AD21_9BURK</name>
<dbReference type="SUPFAM" id="SSF52096">
    <property type="entry name" value="ClpP/crotonase"/>
    <property type="match status" value="1"/>
</dbReference>
<gene>
    <name evidence="3" type="ORF">PQR62_18185</name>
</gene>
<evidence type="ECO:0000313" key="4">
    <source>
        <dbReference type="Proteomes" id="UP001629246"/>
    </source>
</evidence>
<keyword evidence="4" id="KW-1185">Reference proteome</keyword>
<dbReference type="Gene3D" id="3.90.226.10">
    <property type="entry name" value="2-enoyl-CoA Hydratase, Chain A, domain 1"/>
    <property type="match status" value="1"/>
</dbReference>
<protein>
    <submittedName>
        <fullName evidence="3">Enoyl-CoA hydratase</fullName>
    </submittedName>
</protein>
<dbReference type="InterPro" id="IPR018376">
    <property type="entry name" value="Enoyl-CoA_hyd/isom_CS"/>
</dbReference>
<comment type="caution">
    <text evidence="3">The sequence shown here is derived from an EMBL/GenBank/DDBJ whole genome shotgun (WGS) entry which is preliminary data.</text>
</comment>
<dbReference type="EMBL" id="JAQQFM010000008">
    <property type="protein sequence ID" value="MFL9926212.1"/>
    <property type="molecule type" value="Genomic_DNA"/>
</dbReference>
<dbReference type="Proteomes" id="UP001629246">
    <property type="component" value="Unassembled WGS sequence"/>
</dbReference>
<evidence type="ECO:0000256" key="2">
    <source>
        <dbReference type="RuleBase" id="RU003707"/>
    </source>
</evidence>
<dbReference type="PANTHER" id="PTHR11941:SF54">
    <property type="entry name" value="ENOYL-COA HYDRATASE, MITOCHONDRIAL"/>
    <property type="match status" value="1"/>
</dbReference>
<dbReference type="PANTHER" id="PTHR11941">
    <property type="entry name" value="ENOYL-COA HYDRATASE-RELATED"/>
    <property type="match status" value="1"/>
</dbReference>
<evidence type="ECO:0000313" key="3">
    <source>
        <dbReference type="EMBL" id="MFL9926212.1"/>
    </source>
</evidence>
<organism evidence="3 4">
    <name type="scientific">Herbaspirillum lusitanum</name>
    <dbReference type="NCBI Taxonomy" id="213312"/>
    <lineage>
        <taxon>Bacteria</taxon>
        <taxon>Pseudomonadati</taxon>
        <taxon>Pseudomonadota</taxon>
        <taxon>Betaproteobacteria</taxon>
        <taxon>Burkholderiales</taxon>
        <taxon>Oxalobacteraceae</taxon>
        <taxon>Herbaspirillum</taxon>
    </lineage>
</organism>